<reference evidence="1 2" key="1">
    <citation type="journal article" date="2019" name="Environ. Microbiol.">
        <title>Genomics insights into ecotype formation of ammonia-oxidizing archaea in the deep ocean.</title>
        <authorList>
            <person name="Wang Y."/>
            <person name="Huang J.M."/>
            <person name="Cui G.J."/>
            <person name="Nunoura T."/>
            <person name="Takaki Y."/>
            <person name="Li W.L."/>
            <person name="Li J."/>
            <person name="Gao Z.M."/>
            <person name="Takai K."/>
            <person name="Zhang A.Q."/>
            <person name="Stepanauskas R."/>
        </authorList>
    </citation>
    <scope>NUCLEOTIDE SEQUENCE [LARGE SCALE GENOMIC DNA]</scope>
    <source>
        <strain evidence="1 2">D1b</strain>
    </source>
</reference>
<evidence type="ECO:0000313" key="1">
    <source>
        <dbReference type="EMBL" id="NWJ77317.1"/>
    </source>
</evidence>
<organism evidence="1 2">
    <name type="scientific">Marine Group I thaumarchaeote</name>
    <dbReference type="NCBI Taxonomy" id="2511932"/>
    <lineage>
        <taxon>Archaea</taxon>
        <taxon>Nitrososphaerota</taxon>
        <taxon>Marine Group I</taxon>
    </lineage>
</organism>
<evidence type="ECO:0000313" key="2">
    <source>
        <dbReference type="Proteomes" id="UP000527815"/>
    </source>
</evidence>
<sequence>MLSIIFTTLIVGSVQSVLADEHRLGLQPVRVDAVTDLFKPVPIRNSEYQFHLQVVVRDSHGQLVSVTESTNGYYVPHDVTDEAFDRNFGKKEIVTVDDIKYEKVQYIVKDRHYRVPMKLMFFIPAVIEVSYGAETVIVDAFIFQAFVPLVYLEEDDVVVTQWTIFRKLN</sequence>
<dbReference type="EMBL" id="JACASZ010000024">
    <property type="protein sequence ID" value="NWJ77317.1"/>
    <property type="molecule type" value="Genomic_DNA"/>
</dbReference>
<name>A0A7K4N1Z6_9ARCH</name>
<accession>A0A7K4N1Z6</accession>
<gene>
    <name evidence="1" type="ORF">HX865_02265</name>
</gene>
<protein>
    <submittedName>
        <fullName evidence="1">Uncharacterized protein</fullName>
    </submittedName>
</protein>
<comment type="caution">
    <text evidence="1">The sequence shown here is derived from an EMBL/GenBank/DDBJ whole genome shotgun (WGS) entry which is preliminary data.</text>
</comment>
<proteinExistence type="predicted"/>
<dbReference type="Proteomes" id="UP000527815">
    <property type="component" value="Unassembled WGS sequence"/>
</dbReference>
<dbReference type="AlphaFoldDB" id="A0A7K4N1Z6"/>